<sequence>MSAVQAPPTGGAWADEEHNHIIEFLSRSIYEGKGRPWKQLVKAMTGKHSLEAWKARYKDYRPYFDSKIDDYMRKFFGKIRRYYTLLSLKALILSKSPIYRTTPTTESTNQWRRFTETDGQTLTAHLAENDLDGSKRQWFRSVYKPLVIVSPGHSADGWQGHYRTYADYFDYQIQQYQKSHGLPITPGQTSLKGVKMPTYASLVPKTMSKRKSSQFSNHNSRSMPYIPRSKRLLARSNQSDTQNEASTDAGLSTRPRLKASTKHRVVRRVYVLVPGRRSNSGSSKSVSRKPGEQSTLTFSKSSEGSQRNLLENTELLDRDFSGEH</sequence>
<feature type="compositionally biased region" description="Basic and acidic residues" evidence="1">
    <location>
        <begin position="315"/>
        <end position="324"/>
    </location>
</feature>
<feature type="region of interest" description="Disordered" evidence="1">
    <location>
        <begin position="205"/>
        <end position="324"/>
    </location>
</feature>
<keyword evidence="3" id="KW-1185">Reference proteome</keyword>
<accession>A0ABR1JJK2</accession>
<dbReference type="EMBL" id="JBANRG010000011">
    <property type="protein sequence ID" value="KAK7462387.1"/>
    <property type="molecule type" value="Genomic_DNA"/>
</dbReference>
<feature type="compositionally biased region" description="Polar residues" evidence="1">
    <location>
        <begin position="292"/>
        <end position="311"/>
    </location>
</feature>
<evidence type="ECO:0008006" key="4">
    <source>
        <dbReference type="Google" id="ProtNLM"/>
    </source>
</evidence>
<comment type="caution">
    <text evidence="2">The sequence shown here is derived from an EMBL/GenBank/DDBJ whole genome shotgun (WGS) entry which is preliminary data.</text>
</comment>
<proteinExistence type="predicted"/>
<feature type="compositionally biased region" description="Polar residues" evidence="1">
    <location>
        <begin position="235"/>
        <end position="250"/>
    </location>
</feature>
<feature type="compositionally biased region" description="Basic residues" evidence="1">
    <location>
        <begin position="255"/>
        <end position="267"/>
    </location>
</feature>
<gene>
    <name evidence="2" type="ORF">VKT23_007986</name>
</gene>
<dbReference type="Proteomes" id="UP001498398">
    <property type="component" value="Unassembled WGS sequence"/>
</dbReference>
<feature type="compositionally biased region" description="Polar residues" evidence="1">
    <location>
        <begin position="213"/>
        <end position="222"/>
    </location>
</feature>
<evidence type="ECO:0000256" key="1">
    <source>
        <dbReference type="SAM" id="MobiDB-lite"/>
    </source>
</evidence>
<organism evidence="2 3">
    <name type="scientific">Marasmiellus scandens</name>
    <dbReference type="NCBI Taxonomy" id="2682957"/>
    <lineage>
        <taxon>Eukaryota</taxon>
        <taxon>Fungi</taxon>
        <taxon>Dikarya</taxon>
        <taxon>Basidiomycota</taxon>
        <taxon>Agaricomycotina</taxon>
        <taxon>Agaricomycetes</taxon>
        <taxon>Agaricomycetidae</taxon>
        <taxon>Agaricales</taxon>
        <taxon>Marasmiineae</taxon>
        <taxon>Omphalotaceae</taxon>
        <taxon>Marasmiellus</taxon>
    </lineage>
</organism>
<feature type="compositionally biased region" description="Low complexity" evidence="1">
    <location>
        <begin position="274"/>
        <end position="285"/>
    </location>
</feature>
<protein>
    <recommendedName>
        <fullName evidence="4">Myb-like domain-containing protein</fullName>
    </recommendedName>
</protein>
<name>A0ABR1JJK2_9AGAR</name>
<reference evidence="2 3" key="1">
    <citation type="submission" date="2024-01" db="EMBL/GenBank/DDBJ databases">
        <title>A draft genome for the cacao thread blight pathogen Marasmiellus scandens.</title>
        <authorList>
            <person name="Baruah I.K."/>
            <person name="Leung J."/>
            <person name="Bukari Y."/>
            <person name="Amoako-Attah I."/>
            <person name="Meinhardt L.W."/>
            <person name="Bailey B.A."/>
            <person name="Cohen S.P."/>
        </authorList>
    </citation>
    <scope>NUCLEOTIDE SEQUENCE [LARGE SCALE GENOMIC DNA]</scope>
    <source>
        <strain evidence="2 3">GH-19</strain>
    </source>
</reference>
<evidence type="ECO:0000313" key="3">
    <source>
        <dbReference type="Proteomes" id="UP001498398"/>
    </source>
</evidence>
<evidence type="ECO:0000313" key="2">
    <source>
        <dbReference type="EMBL" id="KAK7462387.1"/>
    </source>
</evidence>